<dbReference type="EMBL" id="SJOL01005420">
    <property type="protein sequence ID" value="TGZ70384.1"/>
    <property type="molecule type" value="Genomic_DNA"/>
</dbReference>
<reference evidence="1 2" key="1">
    <citation type="journal article" date="2019" name="BMC Genomics">
        <title>New insights from Opisthorchis felineus genome: update on genomics of the epidemiologically important liver flukes.</title>
        <authorList>
            <person name="Ershov N.I."/>
            <person name="Mordvinov V.A."/>
            <person name="Prokhortchouk E.B."/>
            <person name="Pakharukova M.Y."/>
            <person name="Gunbin K.V."/>
            <person name="Ustyantsev K."/>
            <person name="Genaev M.A."/>
            <person name="Blinov A.G."/>
            <person name="Mazur A."/>
            <person name="Boulygina E."/>
            <person name="Tsygankova S."/>
            <person name="Khrameeva E."/>
            <person name="Chekanov N."/>
            <person name="Fan G."/>
            <person name="Xiao A."/>
            <person name="Zhang H."/>
            <person name="Xu X."/>
            <person name="Yang H."/>
            <person name="Solovyev V."/>
            <person name="Lee S.M."/>
            <person name="Liu X."/>
            <person name="Afonnikov D.A."/>
            <person name="Skryabin K.G."/>
        </authorList>
    </citation>
    <scope>NUCLEOTIDE SEQUENCE [LARGE SCALE GENOMIC DNA]</scope>
    <source>
        <strain evidence="1">AK-0245</strain>
        <tissue evidence="1">Whole organism</tissue>
    </source>
</reference>
<organism evidence="1 2">
    <name type="scientific">Opisthorchis felineus</name>
    <dbReference type="NCBI Taxonomy" id="147828"/>
    <lineage>
        <taxon>Eukaryota</taxon>
        <taxon>Metazoa</taxon>
        <taxon>Spiralia</taxon>
        <taxon>Lophotrochozoa</taxon>
        <taxon>Platyhelminthes</taxon>
        <taxon>Trematoda</taxon>
        <taxon>Digenea</taxon>
        <taxon>Opisthorchiida</taxon>
        <taxon>Opisthorchiata</taxon>
        <taxon>Opisthorchiidae</taxon>
        <taxon>Opisthorchis</taxon>
    </lineage>
</organism>
<dbReference type="AlphaFoldDB" id="A0A4V3SFY9"/>
<comment type="caution">
    <text evidence="1">The sequence shown here is derived from an EMBL/GenBank/DDBJ whole genome shotgun (WGS) entry which is preliminary data.</text>
</comment>
<gene>
    <name evidence="1" type="ORF">CRM22_003228</name>
</gene>
<proteinExistence type="predicted"/>
<dbReference type="Proteomes" id="UP000308267">
    <property type="component" value="Unassembled WGS sequence"/>
</dbReference>
<name>A0A4V3SFY9_OPIFE</name>
<evidence type="ECO:0000313" key="1">
    <source>
        <dbReference type="EMBL" id="TGZ70384.1"/>
    </source>
</evidence>
<sequence length="147" mass="17080">MVIIPTTGVKTESTRKLKRCCFPEQVYCWSNLLEMSNYSTEFANRDQLHMLDIYGRPFGYALLAHLLHDRKCTSQNAGEYFSDLGIVWKVLEVRYGVDNDDVFQALMRADGEKCYKFFINPYEDEPRDRIEKMGSPVPCSTKLNCKN</sequence>
<protein>
    <submittedName>
        <fullName evidence="1">Uncharacterized protein</fullName>
    </submittedName>
</protein>
<evidence type="ECO:0000313" key="2">
    <source>
        <dbReference type="Proteomes" id="UP000308267"/>
    </source>
</evidence>
<accession>A0A4V3SFY9</accession>
<keyword evidence="2" id="KW-1185">Reference proteome</keyword>